<dbReference type="SMART" id="SM01381">
    <property type="entry name" value="7TM_GPCR_Srsx"/>
    <property type="match status" value="1"/>
</dbReference>
<evidence type="ECO:0000256" key="10">
    <source>
        <dbReference type="SAM" id="Phobius"/>
    </source>
</evidence>
<protein>
    <recommendedName>
        <fullName evidence="11">G-protein coupled receptors family 1 profile domain-containing protein</fullName>
    </recommendedName>
</protein>
<dbReference type="GO" id="GO:0030425">
    <property type="term" value="C:dendrite"/>
    <property type="evidence" value="ECO:0000318"/>
    <property type="project" value="GO_Central"/>
</dbReference>
<feature type="non-terminal residue" evidence="12">
    <location>
        <position position="307"/>
    </location>
</feature>
<dbReference type="InterPro" id="IPR017452">
    <property type="entry name" value="GPCR_Rhodpsn_7TM"/>
</dbReference>
<evidence type="ECO:0000256" key="3">
    <source>
        <dbReference type="ARBA" id="ARBA00022692"/>
    </source>
</evidence>
<dbReference type="GO" id="GO:0005886">
    <property type="term" value="C:plasma membrane"/>
    <property type="evidence" value="ECO:0000318"/>
    <property type="project" value="GO_Central"/>
</dbReference>
<evidence type="ECO:0000256" key="1">
    <source>
        <dbReference type="ARBA" id="ARBA00004651"/>
    </source>
</evidence>
<evidence type="ECO:0000256" key="7">
    <source>
        <dbReference type="ARBA" id="ARBA00023170"/>
    </source>
</evidence>
<dbReference type="FunCoup" id="A7S1I2">
    <property type="interactions" value="140"/>
</dbReference>
<evidence type="ECO:0000256" key="8">
    <source>
        <dbReference type="ARBA" id="ARBA00023224"/>
    </source>
</evidence>
<organism evidence="12 13">
    <name type="scientific">Nematostella vectensis</name>
    <name type="common">Starlet sea anemone</name>
    <dbReference type="NCBI Taxonomy" id="45351"/>
    <lineage>
        <taxon>Eukaryota</taxon>
        <taxon>Metazoa</taxon>
        <taxon>Cnidaria</taxon>
        <taxon>Anthozoa</taxon>
        <taxon>Hexacorallia</taxon>
        <taxon>Actiniaria</taxon>
        <taxon>Edwardsiidae</taxon>
        <taxon>Nematostella</taxon>
    </lineage>
</organism>
<feature type="non-terminal residue" evidence="12">
    <location>
        <position position="1"/>
    </location>
</feature>
<keyword evidence="4 10" id="KW-1133">Transmembrane helix</keyword>
<name>A7S1I2_NEMVE</name>
<keyword evidence="6 10" id="KW-0472">Membrane</keyword>
<evidence type="ECO:0000256" key="9">
    <source>
        <dbReference type="RuleBase" id="RU000688"/>
    </source>
</evidence>
<dbReference type="GO" id="GO:0030594">
    <property type="term" value="F:neurotransmitter receptor activity"/>
    <property type="evidence" value="ECO:0000318"/>
    <property type="project" value="GO_Central"/>
</dbReference>
<feature type="transmembrane region" description="Helical" evidence="10">
    <location>
        <begin position="75"/>
        <end position="96"/>
    </location>
</feature>
<keyword evidence="7 9" id="KW-0675">Receptor</keyword>
<dbReference type="GO" id="GO:0045202">
    <property type="term" value="C:synapse"/>
    <property type="evidence" value="ECO:0007669"/>
    <property type="project" value="GOC"/>
</dbReference>
<evidence type="ECO:0000256" key="5">
    <source>
        <dbReference type="ARBA" id="ARBA00023040"/>
    </source>
</evidence>
<accession>A7S1I2</accession>
<keyword evidence="8 9" id="KW-0807">Transducer</keyword>
<dbReference type="Pfam" id="PF00001">
    <property type="entry name" value="7tm_1"/>
    <property type="match status" value="1"/>
</dbReference>
<feature type="transmembrane region" description="Helical" evidence="10">
    <location>
        <begin position="6"/>
        <end position="25"/>
    </location>
</feature>
<dbReference type="InParanoid" id="A7S1I2"/>
<sequence>IQCIFLFAVLIVAVVGNGIVSLCVFTNKHLQVPTNYFIVSLAAADFLFAVLALPFRLYDVLAGYKWHLGLHTCRYWVWLDLLFCSASIANLAAISVDRYLKISSPLTYNSRMTPKRVVLVLVLLWGYSMILASLTLVQWSPDPKDQGRGTIVENGICRMEAKIYLTIISVIGFFAPFAIMVLMYYFVFKVAVEHASRVARQHESLRTRHTVTRKKRNRRRSSSSIALLEVKATKTLILLLSVFCLCWCPYFVISLISLHRIEWFYALPLWLNKLLRIMFVLFLPNCNSALNPIVYSTNNHQFRSVIR</sequence>
<proteinExistence type="inferred from homology"/>
<evidence type="ECO:0000313" key="13">
    <source>
        <dbReference type="Proteomes" id="UP000001593"/>
    </source>
</evidence>
<dbReference type="Proteomes" id="UP000001593">
    <property type="component" value="Unassembled WGS sequence"/>
</dbReference>
<dbReference type="STRING" id="45351.A7S1I2"/>
<evidence type="ECO:0000256" key="2">
    <source>
        <dbReference type="ARBA" id="ARBA00022475"/>
    </source>
</evidence>
<feature type="transmembrane region" description="Helical" evidence="10">
    <location>
        <begin position="37"/>
        <end position="55"/>
    </location>
</feature>
<dbReference type="EMBL" id="DS469564">
    <property type="protein sequence ID" value="EDO42463.1"/>
    <property type="molecule type" value="Genomic_DNA"/>
</dbReference>
<keyword evidence="5 9" id="KW-0297">G-protein coupled receptor</keyword>
<comment type="similarity">
    <text evidence="9">Belongs to the G-protein coupled receptor 1 family.</text>
</comment>
<dbReference type="PRINTS" id="PR00237">
    <property type="entry name" value="GPCRRHODOPSN"/>
</dbReference>
<gene>
    <name evidence="12" type="ORF">NEMVEDRAFT_v1g1848</name>
</gene>
<keyword evidence="3 9" id="KW-0812">Transmembrane</keyword>
<dbReference type="GO" id="GO:0007268">
    <property type="term" value="P:chemical synaptic transmission"/>
    <property type="evidence" value="ECO:0000318"/>
    <property type="project" value="GO_Central"/>
</dbReference>
<dbReference type="OMA" id="LTYNSRM"/>
<keyword evidence="13" id="KW-1185">Reference proteome</keyword>
<dbReference type="SUPFAM" id="SSF81321">
    <property type="entry name" value="Family A G protein-coupled receptor-like"/>
    <property type="match status" value="1"/>
</dbReference>
<dbReference type="PANTHER" id="PTHR24248">
    <property type="entry name" value="ADRENERGIC RECEPTOR-RELATED G-PROTEIN COUPLED RECEPTOR"/>
    <property type="match status" value="1"/>
</dbReference>
<dbReference type="PROSITE" id="PS00237">
    <property type="entry name" value="G_PROTEIN_RECEP_F1_1"/>
    <property type="match status" value="1"/>
</dbReference>
<reference evidence="12 13" key="1">
    <citation type="journal article" date="2007" name="Science">
        <title>Sea anemone genome reveals ancestral eumetazoan gene repertoire and genomic organization.</title>
        <authorList>
            <person name="Putnam N.H."/>
            <person name="Srivastava M."/>
            <person name="Hellsten U."/>
            <person name="Dirks B."/>
            <person name="Chapman J."/>
            <person name="Salamov A."/>
            <person name="Terry A."/>
            <person name="Shapiro H."/>
            <person name="Lindquist E."/>
            <person name="Kapitonov V.V."/>
            <person name="Jurka J."/>
            <person name="Genikhovich G."/>
            <person name="Grigoriev I.V."/>
            <person name="Lucas S.M."/>
            <person name="Steele R.E."/>
            <person name="Finnerty J.R."/>
            <person name="Technau U."/>
            <person name="Martindale M.Q."/>
            <person name="Rokhsar D.S."/>
        </authorList>
    </citation>
    <scope>NUCLEOTIDE SEQUENCE [LARGE SCALE GENOMIC DNA]</scope>
    <source>
        <strain evidence="13">CH2 X CH6</strain>
    </source>
</reference>
<dbReference type="GO" id="GO:0007187">
    <property type="term" value="P:G protein-coupled receptor signaling pathway, coupled to cyclic nucleotide second messenger"/>
    <property type="evidence" value="ECO:0000318"/>
    <property type="project" value="GO_Central"/>
</dbReference>
<keyword evidence="2" id="KW-1003">Cell membrane</keyword>
<feature type="domain" description="G-protein coupled receptors family 1 profile" evidence="11">
    <location>
        <begin position="16"/>
        <end position="295"/>
    </location>
</feature>
<feature type="transmembrane region" description="Helical" evidence="10">
    <location>
        <begin position="163"/>
        <end position="187"/>
    </location>
</feature>
<evidence type="ECO:0000313" key="12">
    <source>
        <dbReference type="EMBL" id="EDO42463.1"/>
    </source>
</evidence>
<evidence type="ECO:0000256" key="4">
    <source>
        <dbReference type="ARBA" id="ARBA00022989"/>
    </source>
</evidence>
<dbReference type="PROSITE" id="PS50262">
    <property type="entry name" value="G_PROTEIN_RECEP_F1_2"/>
    <property type="match status" value="1"/>
</dbReference>
<dbReference type="FunFam" id="1.20.1070.10:FF:000496">
    <property type="entry name" value="Predicted protein"/>
    <property type="match status" value="1"/>
</dbReference>
<evidence type="ECO:0000256" key="6">
    <source>
        <dbReference type="ARBA" id="ARBA00023136"/>
    </source>
</evidence>
<evidence type="ECO:0000259" key="11">
    <source>
        <dbReference type="PROSITE" id="PS50262"/>
    </source>
</evidence>
<dbReference type="CDD" id="cd14967">
    <property type="entry name" value="7tmA_amine_R-like"/>
    <property type="match status" value="1"/>
</dbReference>
<comment type="subcellular location">
    <subcellularLocation>
        <location evidence="1">Cell membrane</location>
        <topology evidence="1">Multi-pass membrane protein</topology>
    </subcellularLocation>
</comment>
<dbReference type="eggNOG" id="KOG3656">
    <property type="taxonomic scope" value="Eukaryota"/>
</dbReference>
<feature type="transmembrane region" description="Helical" evidence="10">
    <location>
        <begin position="236"/>
        <end position="257"/>
    </location>
</feature>
<dbReference type="InterPro" id="IPR000276">
    <property type="entry name" value="GPCR_Rhodpsn"/>
</dbReference>
<dbReference type="PhylomeDB" id="A7S1I2"/>
<dbReference type="Gene3D" id="1.20.1070.10">
    <property type="entry name" value="Rhodopsin 7-helix transmembrane proteins"/>
    <property type="match status" value="1"/>
</dbReference>
<dbReference type="AlphaFoldDB" id="A7S1I2"/>
<dbReference type="HOGENOM" id="CLU_009579_11_5_1"/>
<feature type="transmembrane region" description="Helical" evidence="10">
    <location>
        <begin position="117"/>
        <end position="139"/>
    </location>
</feature>
<dbReference type="GO" id="GO:0004993">
    <property type="term" value="F:G protein-coupled serotonin receptor activity"/>
    <property type="evidence" value="ECO:0000318"/>
    <property type="project" value="GO_Central"/>
</dbReference>